<feature type="repeat" description="TPR" evidence="4">
    <location>
        <begin position="34"/>
        <end position="67"/>
    </location>
</feature>
<name>A0A1I1KI49_9BACT</name>
<dbReference type="CDD" id="cd07185">
    <property type="entry name" value="OmpA_C-like"/>
    <property type="match status" value="1"/>
</dbReference>
<evidence type="ECO:0000313" key="10">
    <source>
        <dbReference type="Proteomes" id="UP000199514"/>
    </source>
</evidence>
<dbReference type="Gene3D" id="1.25.40.10">
    <property type="entry name" value="Tetratricopeptide repeat domain"/>
    <property type="match status" value="1"/>
</dbReference>
<dbReference type="InterPro" id="IPR006664">
    <property type="entry name" value="OMP_bac"/>
</dbReference>
<dbReference type="SUPFAM" id="SSF103088">
    <property type="entry name" value="OmpA-like"/>
    <property type="match status" value="1"/>
</dbReference>
<dbReference type="PROSITE" id="PS51123">
    <property type="entry name" value="OMPA_2"/>
    <property type="match status" value="1"/>
</dbReference>
<protein>
    <submittedName>
        <fullName evidence="9">Outer membrane protein OmpA</fullName>
    </submittedName>
</protein>
<keyword evidence="3" id="KW-0998">Cell outer membrane</keyword>
<dbReference type="InterPro" id="IPR006665">
    <property type="entry name" value="OmpA-like"/>
</dbReference>
<evidence type="ECO:0000313" key="9">
    <source>
        <dbReference type="EMBL" id="SFC60331.1"/>
    </source>
</evidence>
<dbReference type="Pfam" id="PF07676">
    <property type="entry name" value="PD40"/>
    <property type="match status" value="2"/>
</dbReference>
<feature type="domain" description="OmpA-like" evidence="8">
    <location>
        <begin position="540"/>
        <end position="656"/>
    </location>
</feature>
<organism evidence="9 10">
    <name type="scientific">Flexibacter flexilis DSM 6793</name>
    <dbReference type="NCBI Taxonomy" id="927664"/>
    <lineage>
        <taxon>Bacteria</taxon>
        <taxon>Pseudomonadati</taxon>
        <taxon>Bacteroidota</taxon>
        <taxon>Cytophagia</taxon>
        <taxon>Cytophagales</taxon>
        <taxon>Flexibacteraceae</taxon>
        <taxon>Flexibacter</taxon>
    </lineage>
</organism>
<dbReference type="PRINTS" id="PR01021">
    <property type="entry name" value="OMPADOMAIN"/>
</dbReference>
<dbReference type="InterPro" id="IPR011990">
    <property type="entry name" value="TPR-like_helical_dom_sf"/>
</dbReference>
<reference evidence="9 10" key="1">
    <citation type="submission" date="2016-10" db="EMBL/GenBank/DDBJ databases">
        <authorList>
            <person name="de Groot N.N."/>
        </authorList>
    </citation>
    <scope>NUCLEOTIDE SEQUENCE [LARGE SCALE GENOMIC DNA]</scope>
    <source>
        <strain evidence="9 10">DSM 6793</strain>
    </source>
</reference>
<keyword evidence="7" id="KW-0732">Signal</keyword>
<dbReference type="Gene3D" id="3.30.1330.60">
    <property type="entry name" value="OmpA-like domain"/>
    <property type="match status" value="1"/>
</dbReference>
<keyword evidence="4" id="KW-0802">TPR repeat</keyword>
<dbReference type="Pfam" id="PF00691">
    <property type="entry name" value="OmpA"/>
    <property type="match status" value="1"/>
</dbReference>
<dbReference type="PROSITE" id="PS51257">
    <property type="entry name" value="PROKAR_LIPOPROTEIN"/>
    <property type="match status" value="1"/>
</dbReference>
<dbReference type="Gene3D" id="2.60.40.10">
    <property type="entry name" value="Immunoglobulins"/>
    <property type="match status" value="1"/>
</dbReference>
<dbReference type="InterPro" id="IPR011042">
    <property type="entry name" value="6-blade_b-propeller_TolB-like"/>
</dbReference>
<dbReference type="SUPFAM" id="SSF82171">
    <property type="entry name" value="DPP6 N-terminal domain-like"/>
    <property type="match status" value="1"/>
</dbReference>
<dbReference type="EMBL" id="FOLE01000007">
    <property type="protein sequence ID" value="SFC60331.1"/>
    <property type="molecule type" value="Genomic_DNA"/>
</dbReference>
<dbReference type="SUPFAM" id="SSF49478">
    <property type="entry name" value="Cna protein B-type domain"/>
    <property type="match status" value="1"/>
</dbReference>
<evidence type="ECO:0000256" key="1">
    <source>
        <dbReference type="ARBA" id="ARBA00004442"/>
    </source>
</evidence>
<dbReference type="OrthoDB" id="1488841at2"/>
<dbReference type="Pfam" id="PF13181">
    <property type="entry name" value="TPR_8"/>
    <property type="match status" value="1"/>
</dbReference>
<dbReference type="STRING" id="927664.SAMN05421780_10769"/>
<keyword evidence="2 5" id="KW-0472">Membrane</keyword>
<dbReference type="InterPro" id="IPR011659">
    <property type="entry name" value="WD40"/>
</dbReference>
<dbReference type="PANTHER" id="PTHR30329">
    <property type="entry name" value="STATOR ELEMENT OF FLAGELLAR MOTOR COMPLEX"/>
    <property type="match status" value="1"/>
</dbReference>
<dbReference type="InterPro" id="IPR036737">
    <property type="entry name" value="OmpA-like_sf"/>
</dbReference>
<dbReference type="GO" id="GO:0009279">
    <property type="term" value="C:cell outer membrane"/>
    <property type="evidence" value="ECO:0007669"/>
    <property type="project" value="UniProtKB-SubCell"/>
</dbReference>
<evidence type="ECO:0000256" key="2">
    <source>
        <dbReference type="ARBA" id="ARBA00023136"/>
    </source>
</evidence>
<keyword evidence="10" id="KW-1185">Reference proteome</keyword>
<feature type="region of interest" description="Disordered" evidence="6">
    <location>
        <begin position="655"/>
        <end position="676"/>
    </location>
</feature>
<dbReference type="PANTHER" id="PTHR30329:SF21">
    <property type="entry name" value="LIPOPROTEIN YIAD-RELATED"/>
    <property type="match status" value="1"/>
</dbReference>
<dbReference type="Gene3D" id="2.120.10.30">
    <property type="entry name" value="TolB, C-terminal domain"/>
    <property type="match status" value="1"/>
</dbReference>
<evidence type="ECO:0000256" key="5">
    <source>
        <dbReference type="PROSITE-ProRule" id="PRU00473"/>
    </source>
</evidence>
<evidence type="ECO:0000256" key="7">
    <source>
        <dbReference type="SAM" id="SignalP"/>
    </source>
</evidence>
<dbReference type="Proteomes" id="UP000199514">
    <property type="component" value="Unassembled WGS sequence"/>
</dbReference>
<comment type="subcellular location">
    <subcellularLocation>
        <location evidence="1">Cell outer membrane</location>
    </subcellularLocation>
</comment>
<evidence type="ECO:0000259" key="8">
    <source>
        <dbReference type="PROSITE" id="PS51123"/>
    </source>
</evidence>
<evidence type="ECO:0000256" key="4">
    <source>
        <dbReference type="PROSITE-ProRule" id="PRU00339"/>
    </source>
</evidence>
<proteinExistence type="predicted"/>
<dbReference type="SMART" id="SM00028">
    <property type="entry name" value="TPR"/>
    <property type="match status" value="2"/>
</dbReference>
<dbReference type="InterPro" id="IPR013783">
    <property type="entry name" value="Ig-like_fold"/>
</dbReference>
<sequence length="676" mass="74087">MEKPNTYLIIVMNNLSFLKCLALAALLGSCASPAQKYAKKGDKSFKKGEYAKAVEYYQQALAKNGNAGYLNNQIAESYWQSNKVADAEPFYKAAIDAGVKADSVLFHYGYALKSKGKYEEAKNAFSQYAQNGTKPALVERAKREVANYGKVEEILRKQPVYAVQNVDSLNTSAAEYGPSLQNGELYFTSSRGASKMYAGTGTGFTDIYKLKFDGLGKNSGTVTPLDKAINDPSVHDASATISRDGKTMVFARSNDGSKKGLREVNLFVSRYKDGKWTDAEPLTEINKPDAWTSSPAFSPDGKSLYFASNREGGKGGVDLYRAQLDANGRWSKITNLGDQINTSGDELFPYVSEDGKLYFSSDGLPGLGNLDVFVATRDKDKKTTVENLGAPINSTGDDFGITFRSPLDGYFSSNREGGKGDDDIYAFSDIKSIVKNVSFVLAGTAVEKNDKGEEVVVSNAKVALTDNDGKTLAEVTTGADGKFSFPLDRSRNYNLLTEKPEYFTKRDAITTIGKQPAQEELRRDTTVTLDAKVLMDKIKVDKEIVLNNIYYDFNKADIRDDAKPELDVLVQLLKDNPNVSIELSSHTDDRGDHKFNQNLSQKRAESAVAYIVSNGVEATRITAKGYGETHPLIENAATEEDYQKNRRTEFKVTKVAKAAETPATPAPTTPPAEEKK</sequence>
<feature type="chain" id="PRO_5011463903" evidence="7">
    <location>
        <begin position="25"/>
        <end position="676"/>
    </location>
</feature>
<accession>A0A1I1KI49</accession>
<dbReference type="InterPro" id="IPR019734">
    <property type="entry name" value="TPR_rpt"/>
</dbReference>
<dbReference type="InterPro" id="IPR050330">
    <property type="entry name" value="Bact_OuterMem_StrucFunc"/>
</dbReference>
<dbReference type="SUPFAM" id="SSF48452">
    <property type="entry name" value="TPR-like"/>
    <property type="match status" value="1"/>
</dbReference>
<dbReference type="PROSITE" id="PS50005">
    <property type="entry name" value="TPR"/>
    <property type="match status" value="1"/>
</dbReference>
<dbReference type="AlphaFoldDB" id="A0A1I1KI49"/>
<feature type="signal peptide" evidence="7">
    <location>
        <begin position="1"/>
        <end position="24"/>
    </location>
</feature>
<evidence type="ECO:0000256" key="3">
    <source>
        <dbReference type="ARBA" id="ARBA00023237"/>
    </source>
</evidence>
<evidence type="ECO:0000256" key="6">
    <source>
        <dbReference type="SAM" id="MobiDB-lite"/>
    </source>
</evidence>
<gene>
    <name evidence="9" type="ORF">SAMN05421780_10769</name>
</gene>